<gene>
    <name evidence="2" type="ORF">NDI79_07470</name>
</gene>
<keyword evidence="3" id="KW-1185">Reference proteome</keyword>
<dbReference type="RefSeq" id="WP_310927860.1">
    <property type="nucleotide sequence ID" value="NZ_JAMQOQ010000002.1"/>
</dbReference>
<feature type="transmembrane region" description="Helical" evidence="1">
    <location>
        <begin position="33"/>
        <end position="51"/>
    </location>
</feature>
<feature type="transmembrane region" description="Helical" evidence="1">
    <location>
        <begin position="6"/>
        <end position="26"/>
    </location>
</feature>
<accession>A0ABU2FZQ8</accession>
<comment type="caution">
    <text evidence="2">The sequence shown here is derived from an EMBL/GenBank/DDBJ whole genome shotgun (WGS) entry which is preliminary data.</text>
</comment>
<keyword evidence="1" id="KW-0472">Membrane</keyword>
<protein>
    <recommendedName>
        <fullName evidence="4">ZIP family metal transporter</fullName>
    </recommendedName>
</protein>
<evidence type="ECO:0000313" key="2">
    <source>
        <dbReference type="EMBL" id="MDS0294007.1"/>
    </source>
</evidence>
<reference evidence="2 3" key="1">
    <citation type="submission" date="2022-06" db="EMBL/GenBank/DDBJ databases">
        <title>Halogeometricum sp. a new haloarchaeum isolate from saline soil.</title>
        <authorList>
            <person name="Strakova D."/>
            <person name="Galisteo C."/>
            <person name="Sanchez-Porro C."/>
            <person name="Ventosa A."/>
        </authorList>
    </citation>
    <scope>NUCLEOTIDE SEQUENCE [LARGE SCALE GENOMIC DNA]</scope>
    <source>
        <strain evidence="3">S3BR25-2</strain>
    </source>
</reference>
<keyword evidence="1" id="KW-0812">Transmembrane</keyword>
<evidence type="ECO:0000256" key="1">
    <source>
        <dbReference type="SAM" id="Phobius"/>
    </source>
</evidence>
<organism evidence="2 3">
    <name type="scientific">Halogeometricum luteum</name>
    <dbReference type="NCBI Taxonomy" id="2950537"/>
    <lineage>
        <taxon>Archaea</taxon>
        <taxon>Methanobacteriati</taxon>
        <taxon>Methanobacteriota</taxon>
        <taxon>Stenosarchaea group</taxon>
        <taxon>Halobacteria</taxon>
        <taxon>Halobacteriales</taxon>
        <taxon>Haloferacaceae</taxon>
        <taxon>Halogeometricum</taxon>
    </lineage>
</organism>
<sequence>MERLYIYSGALAVIGLSIGLPAALSVLSGDHSIPLLLMTVGGAGMTIVAGYESLQRDPDSFEISASLLFALIAAACLSVLGTALSLL</sequence>
<evidence type="ECO:0000313" key="3">
    <source>
        <dbReference type="Proteomes" id="UP001254813"/>
    </source>
</evidence>
<dbReference type="EMBL" id="JAMQOQ010000002">
    <property type="protein sequence ID" value="MDS0294007.1"/>
    <property type="molecule type" value="Genomic_DNA"/>
</dbReference>
<proteinExistence type="predicted"/>
<dbReference type="Proteomes" id="UP001254813">
    <property type="component" value="Unassembled WGS sequence"/>
</dbReference>
<keyword evidence="1" id="KW-1133">Transmembrane helix</keyword>
<name>A0ABU2FZQ8_9EURY</name>
<feature type="transmembrane region" description="Helical" evidence="1">
    <location>
        <begin position="63"/>
        <end position="86"/>
    </location>
</feature>
<evidence type="ECO:0008006" key="4">
    <source>
        <dbReference type="Google" id="ProtNLM"/>
    </source>
</evidence>